<dbReference type="EMBL" id="JAKILB010000020">
    <property type="protein sequence ID" value="MCL1140854.1"/>
    <property type="molecule type" value="Genomic_DNA"/>
</dbReference>
<evidence type="ECO:0000256" key="1">
    <source>
        <dbReference type="ARBA" id="ARBA00004772"/>
    </source>
</evidence>
<organism evidence="11 12">
    <name type="scientific">Shewanella pneumatophori</name>
    <dbReference type="NCBI Taxonomy" id="314092"/>
    <lineage>
        <taxon>Bacteria</taxon>
        <taxon>Pseudomonadati</taxon>
        <taxon>Pseudomonadota</taxon>
        <taxon>Gammaproteobacteria</taxon>
        <taxon>Alteromonadales</taxon>
        <taxon>Shewanellaceae</taxon>
        <taxon>Shewanella</taxon>
    </lineage>
</organism>
<dbReference type="GO" id="GO:0004852">
    <property type="term" value="F:uroporphyrinogen-III synthase activity"/>
    <property type="evidence" value="ECO:0007669"/>
    <property type="project" value="UniProtKB-UniRule"/>
</dbReference>
<evidence type="ECO:0000313" key="11">
    <source>
        <dbReference type="EMBL" id="MCL1140854.1"/>
    </source>
</evidence>
<reference evidence="11" key="1">
    <citation type="submission" date="2022-01" db="EMBL/GenBank/DDBJ databases">
        <title>Whole genome-based taxonomy of the Shewanellaceae.</title>
        <authorList>
            <person name="Martin-Rodriguez A.J."/>
        </authorList>
    </citation>
    <scope>NUCLEOTIDE SEQUENCE</scope>
    <source>
        <strain evidence="11">KCTC 23973</strain>
    </source>
</reference>
<dbReference type="InterPro" id="IPR036108">
    <property type="entry name" value="4pyrrol_syn_uPrphyn_synt_sf"/>
</dbReference>
<dbReference type="CDD" id="cd06578">
    <property type="entry name" value="HemD"/>
    <property type="match status" value="1"/>
</dbReference>
<feature type="domain" description="Tetrapyrrole biosynthesis uroporphyrinogen III synthase" evidence="10">
    <location>
        <begin position="15"/>
        <end position="237"/>
    </location>
</feature>
<keyword evidence="12" id="KW-1185">Reference proteome</keyword>
<evidence type="ECO:0000256" key="4">
    <source>
        <dbReference type="ARBA" id="ARBA00023239"/>
    </source>
</evidence>
<dbReference type="InterPro" id="IPR003754">
    <property type="entry name" value="4pyrrol_synth_uPrphyn_synth"/>
</dbReference>
<dbReference type="Gene3D" id="3.40.50.10090">
    <property type="match status" value="2"/>
</dbReference>
<protein>
    <recommendedName>
        <fullName evidence="7 9">Uroporphyrinogen-III synthase</fullName>
        <ecNumber evidence="3 9">4.2.1.75</ecNumber>
    </recommendedName>
</protein>
<sequence length="243" mass="26569">MKVLLTRPEGRNQLMIEALTQRNVSYFVTPLLNVQSTSNLSTADVELTLNQADIIIFISTNAVTFASQIIDNQWPAHAHYLAVGDATYSALQALGINAEKAPEDCQQTEGLLTLDSLSKVDNKHIVIVRGQGGREDLATELINRGAKLNYWEVYKRGCPAIEASVICQQWQSFGIDTIIITSGGILDNLVKTVPKELFAWLQTCHIIVPSSRVFEKAQTYGLAHVSNATAANTNAMLAALSLK</sequence>
<dbReference type="AlphaFoldDB" id="A0A9X2CJT2"/>
<accession>A0A9X2CJT2</accession>
<evidence type="ECO:0000256" key="5">
    <source>
        <dbReference type="ARBA" id="ARBA00023244"/>
    </source>
</evidence>
<dbReference type="PANTHER" id="PTHR38042">
    <property type="entry name" value="UROPORPHYRINOGEN-III SYNTHASE, CHLOROPLASTIC"/>
    <property type="match status" value="1"/>
</dbReference>
<dbReference type="GO" id="GO:0006782">
    <property type="term" value="P:protoporphyrinogen IX biosynthetic process"/>
    <property type="evidence" value="ECO:0007669"/>
    <property type="project" value="UniProtKB-UniRule"/>
</dbReference>
<keyword evidence="5 9" id="KW-0627">Porphyrin biosynthesis</keyword>
<evidence type="ECO:0000259" key="10">
    <source>
        <dbReference type="Pfam" id="PF02602"/>
    </source>
</evidence>
<evidence type="ECO:0000256" key="2">
    <source>
        <dbReference type="ARBA" id="ARBA00008133"/>
    </source>
</evidence>
<proteinExistence type="inferred from homology"/>
<dbReference type="PANTHER" id="PTHR38042:SF1">
    <property type="entry name" value="UROPORPHYRINOGEN-III SYNTHASE, CHLOROPLASTIC"/>
    <property type="match status" value="1"/>
</dbReference>
<dbReference type="Proteomes" id="UP001139293">
    <property type="component" value="Unassembled WGS sequence"/>
</dbReference>
<comment type="caution">
    <text evidence="11">The sequence shown here is derived from an EMBL/GenBank/DDBJ whole genome shotgun (WGS) entry which is preliminary data.</text>
</comment>
<comment type="function">
    <text evidence="6 9">Catalyzes cyclization of the linear tetrapyrrole, hydroxymethylbilane, to the macrocyclic uroporphyrinogen III.</text>
</comment>
<dbReference type="GO" id="GO:0006780">
    <property type="term" value="P:uroporphyrinogen III biosynthetic process"/>
    <property type="evidence" value="ECO:0007669"/>
    <property type="project" value="UniProtKB-UniRule"/>
</dbReference>
<comment type="catalytic activity">
    <reaction evidence="8 9">
        <text>hydroxymethylbilane = uroporphyrinogen III + H2O</text>
        <dbReference type="Rhea" id="RHEA:18965"/>
        <dbReference type="ChEBI" id="CHEBI:15377"/>
        <dbReference type="ChEBI" id="CHEBI:57308"/>
        <dbReference type="ChEBI" id="CHEBI:57845"/>
        <dbReference type="EC" id="4.2.1.75"/>
    </reaction>
</comment>
<evidence type="ECO:0000256" key="7">
    <source>
        <dbReference type="ARBA" id="ARBA00040167"/>
    </source>
</evidence>
<dbReference type="EC" id="4.2.1.75" evidence="3 9"/>
<name>A0A9X2CJT2_9GAMM</name>
<evidence type="ECO:0000313" key="12">
    <source>
        <dbReference type="Proteomes" id="UP001139293"/>
    </source>
</evidence>
<gene>
    <name evidence="11" type="ORF">L2740_20145</name>
</gene>
<dbReference type="SUPFAM" id="SSF69618">
    <property type="entry name" value="HemD-like"/>
    <property type="match status" value="1"/>
</dbReference>
<dbReference type="Pfam" id="PF02602">
    <property type="entry name" value="HEM4"/>
    <property type="match status" value="1"/>
</dbReference>
<evidence type="ECO:0000256" key="9">
    <source>
        <dbReference type="RuleBase" id="RU366031"/>
    </source>
</evidence>
<keyword evidence="4 9" id="KW-0456">Lyase</keyword>
<evidence type="ECO:0000256" key="3">
    <source>
        <dbReference type="ARBA" id="ARBA00013109"/>
    </source>
</evidence>
<evidence type="ECO:0000256" key="6">
    <source>
        <dbReference type="ARBA" id="ARBA00037589"/>
    </source>
</evidence>
<evidence type="ECO:0000256" key="8">
    <source>
        <dbReference type="ARBA" id="ARBA00048617"/>
    </source>
</evidence>
<dbReference type="InterPro" id="IPR039793">
    <property type="entry name" value="UROS/Hem4"/>
</dbReference>
<dbReference type="RefSeq" id="WP_248951815.1">
    <property type="nucleotide sequence ID" value="NZ_JAKILB010000020.1"/>
</dbReference>
<comment type="pathway">
    <text evidence="1 9">Porphyrin-containing compound metabolism; protoporphyrin-IX biosynthesis; coproporphyrinogen-III from 5-aminolevulinate: step 3/4.</text>
</comment>
<comment type="similarity">
    <text evidence="2 9">Belongs to the uroporphyrinogen-III synthase family.</text>
</comment>